<keyword evidence="1" id="KW-0472">Membrane</keyword>
<evidence type="ECO:0000256" key="1">
    <source>
        <dbReference type="SAM" id="Phobius"/>
    </source>
</evidence>
<evidence type="ECO:0008006" key="4">
    <source>
        <dbReference type="Google" id="ProtNLM"/>
    </source>
</evidence>
<protein>
    <recommendedName>
        <fullName evidence="4">Bacteriocin</fullName>
    </recommendedName>
</protein>
<dbReference type="EMBL" id="CP076128">
    <property type="protein sequence ID" value="QWG06279.1"/>
    <property type="molecule type" value="Genomic_DNA"/>
</dbReference>
<dbReference type="Proteomes" id="UP000682802">
    <property type="component" value="Chromosome 1"/>
</dbReference>
<organism evidence="2 3">
    <name type="scientific">Flammeovirga kamogawensis</name>
    <dbReference type="NCBI Taxonomy" id="373891"/>
    <lineage>
        <taxon>Bacteria</taxon>
        <taxon>Pseudomonadati</taxon>
        <taxon>Bacteroidota</taxon>
        <taxon>Cytophagia</taxon>
        <taxon>Cytophagales</taxon>
        <taxon>Flammeovirgaceae</taxon>
        <taxon>Flammeovirga</taxon>
    </lineage>
</organism>
<evidence type="ECO:0000313" key="3">
    <source>
        <dbReference type="Proteomes" id="UP000682802"/>
    </source>
</evidence>
<name>A0ABX8GRS0_9BACT</name>
<sequence>MSLEKFGLKELTQDEKKNTIGGADYHWYSGSNPLVYFGYAVYNGGVAIYNAWNN</sequence>
<dbReference type="RefSeq" id="WP_158631052.1">
    <property type="nucleotide sequence ID" value="NZ_CP076128.1"/>
</dbReference>
<proteinExistence type="predicted"/>
<keyword evidence="1" id="KW-0812">Transmembrane</keyword>
<keyword evidence="1" id="KW-1133">Transmembrane helix</keyword>
<accession>A0ABX8GRS0</accession>
<reference evidence="2 3" key="1">
    <citation type="submission" date="2021-05" db="EMBL/GenBank/DDBJ databases">
        <title>Comparative genomic studies on the polysaccharide-degrading batcterial strains of the Flammeovirga genus.</title>
        <authorList>
            <person name="Zewei F."/>
            <person name="Zheng Z."/>
            <person name="Yu L."/>
            <person name="Ruyue G."/>
            <person name="Yanhong M."/>
            <person name="Yuanyuan C."/>
            <person name="Jingyan G."/>
            <person name="Wenjun H."/>
        </authorList>
    </citation>
    <scope>NUCLEOTIDE SEQUENCE [LARGE SCALE GENOMIC DNA]</scope>
    <source>
        <strain evidence="2 3">YS10</strain>
    </source>
</reference>
<feature type="transmembrane region" description="Helical" evidence="1">
    <location>
        <begin position="34"/>
        <end position="52"/>
    </location>
</feature>
<gene>
    <name evidence="2" type="ORF">KM029_13150</name>
</gene>
<keyword evidence="3" id="KW-1185">Reference proteome</keyword>
<evidence type="ECO:0000313" key="2">
    <source>
        <dbReference type="EMBL" id="QWG06279.1"/>
    </source>
</evidence>